<dbReference type="PANTHER" id="PTHR43103">
    <property type="entry name" value="NUCLEOSIDE-DIPHOSPHATE-SUGAR EPIMERASE"/>
    <property type="match status" value="1"/>
</dbReference>
<dbReference type="PANTHER" id="PTHR43103:SF3">
    <property type="entry name" value="ADP-L-GLYCERO-D-MANNO-HEPTOSE-6-EPIMERASE"/>
    <property type="match status" value="1"/>
</dbReference>
<accession>A0A8J6C3K1</accession>
<keyword evidence="1" id="KW-0521">NADP</keyword>
<dbReference type="EMBL" id="JAGTXO010000068">
    <property type="protein sequence ID" value="KAG8457491.1"/>
    <property type="molecule type" value="Genomic_DNA"/>
</dbReference>
<dbReference type="OrthoDB" id="16464at2759"/>
<keyword evidence="2" id="KW-0119">Carbohydrate metabolism</keyword>
<proteinExistence type="predicted"/>
<dbReference type="InterPro" id="IPR001509">
    <property type="entry name" value="Epimerase_deHydtase"/>
</dbReference>
<dbReference type="AlphaFoldDB" id="A0A8J6C3K1"/>
<dbReference type="OMA" id="FGHFRQV"/>
<dbReference type="Gene3D" id="3.40.50.720">
    <property type="entry name" value="NAD(P)-binding Rossmann-like Domain"/>
    <property type="match status" value="1"/>
</dbReference>
<evidence type="ECO:0000313" key="5">
    <source>
        <dbReference type="Proteomes" id="UP000751190"/>
    </source>
</evidence>
<dbReference type="Gene3D" id="3.90.25.10">
    <property type="entry name" value="UDP-galactose 4-epimerase, domain 1"/>
    <property type="match status" value="1"/>
</dbReference>
<organism evidence="4 5">
    <name type="scientific">Diacronema lutheri</name>
    <name type="common">Unicellular marine alga</name>
    <name type="synonym">Monochrysis lutheri</name>
    <dbReference type="NCBI Taxonomy" id="2081491"/>
    <lineage>
        <taxon>Eukaryota</taxon>
        <taxon>Haptista</taxon>
        <taxon>Haptophyta</taxon>
        <taxon>Pavlovophyceae</taxon>
        <taxon>Pavlovales</taxon>
        <taxon>Pavlovaceae</taxon>
        <taxon>Diacronema</taxon>
    </lineage>
</organism>
<dbReference type="Pfam" id="PF01370">
    <property type="entry name" value="Epimerase"/>
    <property type="match status" value="1"/>
</dbReference>
<protein>
    <recommendedName>
        <fullName evidence="3">NAD-dependent epimerase/dehydratase domain-containing protein</fullName>
    </recommendedName>
</protein>
<keyword evidence="5" id="KW-1185">Reference proteome</keyword>
<evidence type="ECO:0000313" key="4">
    <source>
        <dbReference type="EMBL" id="KAG8457491.1"/>
    </source>
</evidence>
<gene>
    <name evidence="4" type="ORF">KFE25_004127</name>
</gene>
<evidence type="ECO:0000256" key="1">
    <source>
        <dbReference type="ARBA" id="ARBA00022857"/>
    </source>
</evidence>
<comment type="caution">
    <text evidence="4">The sequence shown here is derived from an EMBL/GenBank/DDBJ whole genome shotgun (WGS) entry which is preliminary data.</text>
</comment>
<dbReference type="Proteomes" id="UP000751190">
    <property type="component" value="Unassembled WGS sequence"/>
</dbReference>
<feature type="domain" description="NAD-dependent epimerase/dehydratase" evidence="3">
    <location>
        <begin position="7"/>
        <end position="222"/>
    </location>
</feature>
<dbReference type="InterPro" id="IPR036291">
    <property type="entry name" value="NAD(P)-bd_dom_sf"/>
</dbReference>
<dbReference type="SUPFAM" id="SSF51735">
    <property type="entry name" value="NAD(P)-binding Rossmann-fold domains"/>
    <property type="match status" value="1"/>
</dbReference>
<evidence type="ECO:0000256" key="2">
    <source>
        <dbReference type="ARBA" id="ARBA00023277"/>
    </source>
</evidence>
<evidence type="ECO:0000259" key="3">
    <source>
        <dbReference type="Pfam" id="PF01370"/>
    </source>
</evidence>
<name>A0A8J6C3K1_DIALT</name>
<sequence>MATGLKIVVTGGRGFLGIEVVKRLLARGTAWSPVAKAMVPIAQVAVFDAAPADALPAALAADARVANVVGSATEPGWAARLVDTPDVGVFHFASMMSGNSEADFDAAWAVNVLAQRDLLEALRRVGSTPRFFFTSSTASLGAEASGECATDLTKLVPEGTYGFTKAVCELMLNEYSRRHFVDGRGLRLPVVAVRPGAPNAAATGAYSNAVREPLAGKAGSVVLPPDLKMPVTSYQLAADNMIALMDVEQERLGIDRMYMQPSLSTDCAQLHAAARQLAAERRLPCGGLDVNVDPVATRIVGGMARATDGARARALGLRGDESAASIVQLYARDNLPPAYR</sequence>
<reference evidence="4" key="1">
    <citation type="submission" date="2021-05" db="EMBL/GenBank/DDBJ databases">
        <title>The genome of the haptophyte Pavlova lutheri (Diacronema luteri, Pavlovales) - a model for lipid biosynthesis in eukaryotic algae.</title>
        <authorList>
            <person name="Hulatt C.J."/>
            <person name="Posewitz M.C."/>
        </authorList>
    </citation>
    <scope>NUCLEOTIDE SEQUENCE</scope>
    <source>
        <strain evidence="4">NIVA-4/92</strain>
    </source>
</reference>